<dbReference type="OrthoDB" id="1933487at2"/>
<dbReference type="RefSeq" id="WP_075704162.1">
    <property type="nucleotide sequence ID" value="NZ_CAMREZ010000003.1"/>
</dbReference>
<name>A0A2U1CC29_9FIRM</name>
<dbReference type="AlphaFoldDB" id="A0A2U1CC29"/>
<gene>
    <name evidence="1" type="ORF">C7373_10477</name>
</gene>
<evidence type="ECO:0000313" key="1">
    <source>
        <dbReference type="EMBL" id="PVY58483.1"/>
    </source>
</evidence>
<reference evidence="1 2" key="1">
    <citation type="submission" date="2018-04" db="EMBL/GenBank/DDBJ databases">
        <title>Genomic Encyclopedia of Type Strains, Phase IV (KMG-IV): sequencing the most valuable type-strain genomes for metagenomic binning, comparative biology and taxonomic classification.</title>
        <authorList>
            <person name="Goeker M."/>
        </authorList>
    </citation>
    <scope>NUCLEOTIDE SEQUENCE [LARGE SCALE GENOMIC DNA]</scope>
    <source>
        <strain evidence="1 2">DSM 26588</strain>
    </source>
</reference>
<evidence type="ECO:0000313" key="2">
    <source>
        <dbReference type="Proteomes" id="UP000245778"/>
    </source>
</evidence>
<accession>A0A2U1CC29</accession>
<proteinExistence type="predicted"/>
<organism evidence="1 2">
    <name type="scientific">Intestinimonas butyriciproducens</name>
    <dbReference type="NCBI Taxonomy" id="1297617"/>
    <lineage>
        <taxon>Bacteria</taxon>
        <taxon>Bacillati</taxon>
        <taxon>Bacillota</taxon>
        <taxon>Clostridia</taxon>
        <taxon>Eubacteriales</taxon>
        <taxon>Intestinimonas</taxon>
    </lineage>
</organism>
<sequence>MHEHQEHCNCSCGHHQEHHSLHPHGGGLTEAQTAFLHELEHHHFLPVARFLIESSREDDFSSVALAPVYLRGPEESMEWVKETGAMLLGLEEKGYLTLDYDYPLESYPYTEYRQSDLYAYFCRTIEEAKGRPGFLGDTPVLELGSIAPAE</sequence>
<dbReference type="Proteomes" id="UP000245778">
    <property type="component" value="Unassembled WGS sequence"/>
</dbReference>
<dbReference type="EMBL" id="QEKK01000004">
    <property type="protein sequence ID" value="PVY58483.1"/>
    <property type="molecule type" value="Genomic_DNA"/>
</dbReference>
<protein>
    <submittedName>
        <fullName evidence="1">Uncharacterized protein</fullName>
    </submittedName>
</protein>
<dbReference type="GeneID" id="93228825"/>
<comment type="caution">
    <text evidence="1">The sequence shown here is derived from an EMBL/GenBank/DDBJ whole genome shotgun (WGS) entry which is preliminary data.</text>
</comment>